<dbReference type="Pfam" id="PF02668">
    <property type="entry name" value="TauD"/>
    <property type="match status" value="1"/>
</dbReference>
<keyword evidence="4" id="KW-0560">Oxidoreductase</keyword>
<protein>
    <submittedName>
        <fullName evidence="7">Taurine dioxygenase</fullName>
    </submittedName>
</protein>
<sequence length="306" mass="34367">MIFSIVTIQTAAPTSALTATAADQSIEIRPFDAPLGAEVIGLDLTRPLSPADFARIHRAHLDHHVLVFRDQRITPDEQVAFSRRFGPLQIHVLHQFGLTGYPEVLIVSNIVENGQPIGLGDAGHFWHSDLSYKDKPSLGSMLHAQELPAIGGDTLFANQHLAWDSLPAHLKRAVEGRVAEHTYLAKYAELQKRSPWRPNLSAEQIAQVRAVTHPIVRTHPETGRRALFVSEHFTTRVIGMPEDESRALLAELFAHGTQPGFVYRHRWQARDMVFWDNRSVMHLAAGTPDDQRRKLYRTTIEGDVPF</sequence>
<organism evidence="7 8">
    <name type="scientific">Caballeronia hypogeia</name>
    <dbReference type="NCBI Taxonomy" id="1777140"/>
    <lineage>
        <taxon>Bacteria</taxon>
        <taxon>Pseudomonadati</taxon>
        <taxon>Pseudomonadota</taxon>
        <taxon>Betaproteobacteria</taxon>
        <taxon>Burkholderiales</taxon>
        <taxon>Burkholderiaceae</taxon>
        <taxon>Caballeronia</taxon>
    </lineage>
</organism>
<keyword evidence="2" id="KW-0479">Metal-binding</keyword>
<keyword evidence="8" id="KW-1185">Reference proteome</keyword>
<reference evidence="7" key="1">
    <citation type="submission" date="2016-01" db="EMBL/GenBank/DDBJ databases">
        <authorList>
            <person name="Peeters C."/>
        </authorList>
    </citation>
    <scope>NUCLEOTIDE SEQUENCE</scope>
    <source>
        <strain evidence="7">LMG 29322</strain>
    </source>
</reference>
<evidence type="ECO:0000256" key="2">
    <source>
        <dbReference type="ARBA" id="ARBA00022723"/>
    </source>
</evidence>
<dbReference type="EMBL" id="FCOA02000034">
    <property type="protein sequence ID" value="SAK89571.1"/>
    <property type="molecule type" value="Genomic_DNA"/>
</dbReference>
<evidence type="ECO:0000256" key="1">
    <source>
        <dbReference type="ARBA" id="ARBA00005896"/>
    </source>
</evidence>
<dbReference type="GO" id="GO:0046872">
    <property type="term" value="F:metal ion binding"/>
    <property type="evidence" value="ECO:0007669"/>
    <property type="project" value="UniProtKB-KW"/>
</dbReference>
<feature type="domain" description="TauD/TfdA-like" evidence="6">
    <location>
        <begin position="27"/>
        <end position="299"/>
    </location>
</feature>
<evidence type="ECO:0000256" key="4">
    <source>
        <dbReference type="ARBA" id="ARBA00023002"/>
    </source>
</evidence>
<evidence type="ECO:0000313" key="7">
    <source>
        <dbReference type="EMBL" id="SAK89571.1"/>
    </source>
</evidence>
<dbReference type="PANTHER" id="PTHR43779:SF3">
    <property type="entry name" value="(3R)-3-[(CARBOXYMETHYL)AMINO]FATTY ACID OXYGENASE_DECARBOXYLASE"/>
    <property type="match status" value="1"/>
</dbReference>
<evidence type="ECO:0000313" key="8">
    <source>
        <dbReference type="Proteomes" id="UP000054851"/>
    </source>
</evidence>
<dbReference type="InterPro" id="IPR003819">
    <property type="entry name" value="TauD/TfdA-like"/>
</dbReference>
<dbReference type="SUPFAM" id="SSF51197">
    <property type="entry name" value="Clavaminate synthase-like"/>
    <property type="match status" value="1"/>
</dbReference>
<dbReference type="InterPro" id="IPR051178">
    <property type="entry name" value="TfdA_dioxygenase"/>
</dbReference>
<dbReference type="FunFam" id="3.60.130.10:FF:000007">
    <property type="entry name" value="Alpha-ketoglutarate-dependent taurine dioxygenase"/>
    <property type="match status" value="1"/>
</dbReference>
<gene>
    <name evidence="7" type="ORF">AWB79_06437</name>
</gene>
<dbReference type="Gene3D" id="3.60.130.10">
    <property type="entry name" value="Clavaminate synthase-like"/>
    <property type="match status" value="1"/>
</dbReference>
<name>A0A158D4Y4_9BURK</name>
<comment type="caution">
    <text evidence="7">The sequence shown here is derived from an EMBL/GenBank/DDBJ whole genome shotgun (WGS) entry which is preliminary data.</text>
</comment>
<dbReference type="InterPro" id="IPR042098">
    <property type="entry name" value="TauD-like_sf"/>
</dbReference>
<dbReference type="GO" id="GO:0016706">
    <property type="term" value="F:2-oxoglutarate-dependent dioxygenase activity"/>
    <property type="evidence" value="ECO:0007669"/>
    <property type="project" value="UniProtKB-ARBA"/>
</dbReference>
<keyword evidence="5" id="KW-0408">Iron</keyword>
<evidence type="ECO:0000256" key="3">
    <source>
        <dbReference type="ARBA" id="ARBA00022964"/>
    </source>
</evidence>
<dbReference type="AlphaFoldDB" id="A0A158D4Y4"/>
<dbReference type="Proteomes" id="UP000054851">
    <property type="component" value="Unassembled WGS sequence"/>
</dbReference>
<proteinExistence type="inferred from homology"/>
<evidence type="ECO:0000259" key="6">
    <source>
        <dbReference type="Pfam" id="PF02668"/>
    </source>
</evidence>
<accession>A0A158D4Y4</accession>
<keyword evidence="3 7" id="KW-0223">Dioxygenase</keyword>
<dbReference type="PANTHER" id="PTHR43779">
    <property type="entry name" value="DIOXYGENASE RV0097-RELATED"/>
    <property type="match status" value="1"/>
</dbReference>
<evidence type="ECO:0000256" key="5">
    <source>
        <dbReference type="ARBA" id="ARBA00023004"/>
    </source>
</evidence>
<dbReference type="STRING" id="1777140.AWB79_06437"/>
<comment type="similarity">
    <text evidence="1">Belongs to the TfdA dioxygenase family.</text>
</comment>